<keyword evidence="1" id="KW-0677">Repeat</keyword>
<evidence type="ECO:0000256" key="2">
    <source>
        <dbReference type="PROSITE-ProRule" id="PRU00708"/>
    </source>
</evidence>
<protein>
    <submittedName>
        <fullName evidence="3">Pentatricopeptide repeat</fullName>
    </submittedName>
</protein>
<dbReference type="EMBL" id="JBAMMX010000018">
    <property type="protein sequence ID" value="KAK6923104.1"/>
    <property type="molecule type" value="Genomic_DNA"/>
</dbReference>
<dbReference type="PANTHER" id="PTHR47926:SF456">
    <property type="entry name" value="PENTATRICOPEPTIDE REPEAT-CONTAINING PROTEIN ELI1, CHLOROPLASTIC"/>
    <property type="match status" value="1"/>
</dbReference>
<dbReference type="GO" id="GO:0009451">
    <property type="term" value="P:RNA modification"/>
    <property type="evidence" value="ECO:0007669"/>
    <property type="project" value="InterPro"/>
</dbReference>
<proteinExistence type="predicted"/>
<dbReference type="SUPFAM" id="SSF48452">
    <property type="entry name" value="TPR-like"/>
    <property type="match status" value="1"/>
</dbReference>
<dbReference type="InterPro" id="IPR046960">
    <property type="entry name" value="PPR_At4g14850-like_plant"/>
</dbReference>
<evidence type="ECO:0000313" key="3">
    <source>
        <dbReference type="EMBL" id="KAK6923104.1"/>
    </source>
</evidence>
<dbReference type="NCBIfam" id="TIGR00756">
    <property type="entry name" value="PPR"/>
    <property type="match status" value="3"/>
</dbReference>
<sequence length="311" mass="34678">MVTSFLCIQIGSLSYLGSEFEVTLELDKDWGHAHHKCADWEDMKKASKCNPHIQHVNLAFVIGLSEQEVVLFTTLFQENQHKLTLFCSLGKFQLALLPCIEFLLIEMHPGKVIHCQAIKHGFDSDSYVMTCLLDVYAKGGDLDSACKVFGKMPERNLVCLTVMITSLVKSGKIDEARHLFDELVERDVVCWNVMIDGYIQHGRPNEGLVLFNEMLCKNVKPSEITVLSVLSACGQVDALESGKWVHSYMENNGFEFNVRIGTALIDIPYGLNAVINAVYTGKVDYFHLVPNSGAALLHLPCQPVVDVVADE</sequence>
<organism evidence="3 4">
    <name type="scientific">Dillenia turbinata</name>
    <dbReference type="NCBI Taxonomy" id="194707"/>
    <lineage>
        <taxon>Eukaryota</taxon>
        <taxon>Viridiplantae</taxon>
        <taxon>Streptophyta</taxon>
        <taxon>Embryophyta</taxon>
        <taxon>Tracheophyta</taxon>
        <taxon>Spermatophyta</taxon>
        <taxon>Magnoliopsida</taxon>
        <taxon>eudicotyledons</taxon>
        <taxon>Gunneridae</taxon>
        <taxon>Pentapetalae</taxon>
        <taxon>Dilleniales</taxon>
        <taxon>Dilleniaceae</taxon>
        <taxon>Dillenia</taxon>
    </lineage>
</organism>
<dbReference type="GO" id="GO:0003723">
    <property type="term" value="F:RNA binding"/>
    <property type="evidence" value="ECO:0007669"/>
    <property type="project" value="InterPro"/>
</dbReference>
<reference evidence="3 4" key="1">
    <citation type="submission" date="2023-12" db="EMBL/GenBank/DDBJ databases">
        <title>A high-quality genome assembly for Dillenia turbinata (Dilleniales).</title>
        <authorList>
            <person name="Chanderbali A."/>
        </authorList>
    </citation>
    <scope>NUCLEOTIDE SEQUENCE [LARGE SCALE GENOMIC DNA]</scope>
    <source>
        <strain evidence="3">LSX21</strain>
        <tissue evidence="3">Leaf</tissue>
    </source>
</reference>
<dbReference type="Gene3D" id="1.25.40.10">
    <property type="entry name" value="Tetratricopeptide repeat domain"/>
    <property type="match status" value="2"/>
</dbReference>
<dbReference type="FunFam" id="1.25.40.10:FF:000348">
    <property type="entry name" value="Pentatricopeptide repeat-containing protein chloroplastic"/>
    <property type="match status" value="1"/>
</dbReference>
<accession>A0AAN8V1E4</accession>
<dbReference type="InterPro" id="IPR011990">
    <property type="entry name" value="TPR-like_helical_dom_sf"/>
</dbReference>
<feature type="repeat" description="PPR" evidence="2">
    <location>
        <begin position="187"/>
        <end position="221"/>
    </location>
</feature>
<dbReference type="AlphaFoldDB" id="A0AAN8V1E4"/>
<dbReference type="InterPro" id="IPR002885">
    <property type="entry name" value="PPR_rpt"/>
</dbReference>
<feature type="repeat" description="PPR" evidence="2">
    <location>
        <begin position="125"/>
        <end position="159"/>
    </location>
</feature>
<dbReference type="PANTHER" id="PTHR47926">
    <property type="entry name" value="PENTATRICOPEPTIDE REPEAT-CONTAINING PROTEIN"/>
    <property type="match status" value="1"/>
</dbReference>
<dbReference type="Pfam" id="PF13041">
    <property type="entry name" value="PPR_2"/>
    <property type="match status" value="1"/>
</dbReference>
<evidence type="ECO:0000313" key="4">
    <source>
        <dbReference type="Proteomes" id="UP001370490"/>
    </source>
</evidence>
<dbReference type="PROSITE" id="PS51375">
    <property type="entry name" value="PPR"/>
    <property type="match status" value="2"/>
</dbReference>
<dbReference type="Pfam" id="PF01535">
    <property type="entry name" value="PPR"/>
    <property type="match status" value="1"/>
</dbReference>
<dbReference type="Proteomes" id="UP001370490">
    <property type="component" value="Unassembled WGS sequence"/>
</dbReference>
<keyword evidence="4" id="KW-1185">Reference proteome</keyword>
<gene>
    <name evidence="3" type="ORF">RJ641_011408</name>
</gene>
<name>A0AAN8V1E4_9MAGN</name>
<evidence type="ECO:0000256" key="1">
    <source>
        <dbReference type="ARBA" id="ARBA00022737"/>
    </source>
</evidence>
<comment type="caution">
    <text evidence="3">The sequence shown here is derived from an EMBL/GenBank/DDBJ whole genome shotgun (WGS) entry which is preliminary data.</text>
</comment>